<proteinExistence type="predicted"/>
<evidence type="ECO:0000313" key="2">
    <source>
        <dbReference type="EMBL" id="KAK5972411.1"/>
    </source>
</evidence>
<accession>A0AAN8F2W8</accession>
<feature type="compositionally biased region" description="Polar residues" evidence="1">
    <location>
        <begin position="89"/>
        <end position="109"/>
    </location>
</feature>
<organism evidence="2 3">
    <name type="scientific">Trichostrongylus colubriformis</name>
    <name type="common">Black scour worm</name>
    <dbReference type="NCBI Taxonomy" id="6319"/>
    <lineage>
        <taxon>Eukaryota</taxon>
        <taxon>Metazoa</taxon>
        <taxon>Ecdysozoa</taxon>
        <taxon>Nematoda</taxon>
        <taxon>Chromadorea</taxon>
        <taxon>Rhabditida</taxon>
        <taxon>Rhabditina</taxon>
        <taxon>Rhabditomorpha</taxon>
        <taxon>Strongyloidea</taxon>
        <taxon>Trichostrongylidae</taxon>
        <taxon>Trichostrongylus</taxon>
    </lineage>
</organism>
<dbReference type="AlphaFoldDB" id="A0AAN8F2W8"/>
<dbReference type="Proteomes" id="UP001331761">
    <property type="component" value="Unassembled WGS sequence"/>
</dbReference>
<evidence type="ECO:0000256" key="1">
    <source>
        <dbReference type="SAM" id="MobiDB-lite"/>
    </source>
</evidence>
<evidence type="ECO:0000313" key="3">
    <source>
        <dbReference type="Proteomes" id="UP001331761"/>
    </source>
</evidence>
<name>A0AAN8F2W8_TRICO</name>
<sequence length="109" mass="12193">MSTSSALGKHPPQPEYKAEQRSWLAQLSLQISLSPVAMNPDSTYGVYCDEDNKLHFYNCAPIKEKPRKLKPVDNPVKKLITKIFHRQDSTGARTSGSELSLDTSDTTKK</sequence>
<feature type="region of interest" description="Disordered" evidence="1">
    <location>
        <begin position="87"/>
        <end position="109"/>
    </location>
</feature>
<comment type="caution">
    <text evidence="2">The sequence shown here is derived from an EMBL/GenBank/DDBJ whole genome shotgun (WGS) entry which is preliminary data.</text>
</comment>
<dbReference type="EMBL" id="WIXE01016705">
    <property type="protein sequence ID" value="KAK5972411.1"/>
    <property type="molecule type" value="Genomic_DNA"/>
</dbReference>
<protein>
    <submittedName>
        <fullName evidence="2">Uncharacterized protein</fullName>
    </submittedName>
</protein>
<reference evidence="2 3" key="1">
    <citation type="submission" date="2019-10" db="EMBL/GenBank/DDBJ databases">
        <title>Assembly and Annotation for the nematode Trichostrongylus colubriformis.</title>
        <authorList>
            <person name="Martin J."/>
        </authorList>
    </citation>
    <scope>NUCLEOTIDE SEQUENCE [LARGE SCALE GENOMIC DNA]</scope>
    <source>
        <strain evidence="2">G859</strain>
        <tissue evidence="2">Whole worm</tissue>
    </source>
</reference>
<gene>
    <name evidence="2" type="ORF">GCK32_022032</name>
</gene>
<keyword evidence="3" id="KW-1185">Reference proteome</keyword>